<dbReference type="Gene3D" id="2.40.10.120">
    <property type="match status" value="1"/>
</dbReference>
<dbReference type="KEGG" id="ngk:NGK_2575"/>
<gene>
    <name evidence="2" type="ordered locus">NGK_2575</name>
</gene>
<proteinExistence type="predicted"/>
<evidence type="ECO:0000313" key="2">
    <source>
        <dbReference type="EMBL" id="ACF31174.1"/>
    </source>
</evidence>
<protein>
    <submittedName>
        <fullName evidence="2">App</fullName>
    </submittedName>
</protein>
<dbReference type="MEROPS" id="S06.006"/>
<sequence>MKTTDKRTTETHRKAPKTGRIRFSPAYLAICLSFGILPQARAGHTYFGINYQYYRDFAENKGKFAVGAKDIEVYNKKGELVGKSMTKAPMIDFSVVSRNGVAALAGDQYIVSVAHNGGYNNVDFWCGGKQSRSAPLFLPNCEKK</sequence>
<reference evidence="2 3" key="1">
    <citation type="journal article" date="2008" name="J. Bacteriol.">
        <title>Complete genome sequence of Neisseria gonorrhoeae NCCP11945.</title>
        <authorList>
            <person name="Chung G.T."/>
            <person name="Yoo J.S."/>
            <person name="Oh H.B."/>
            <person name="Lee Y.S."/>
            <person name="Cha S.H."/>
            <person name="Kim S.J."/>
            <person name="Yoo C.K."/>
        </authorList>
    </citation>
    <scope>NUCLEOTIDE SEQUENCE [LARGE SCALE GENOMIC DNA]</scope>
    <source>
        <strain evidence="2 3">NCCP11945</strain>
    </source>
</reference>
<accession>B4RRB7</accession>
<dbReference type="PROSITE" id="PS51691">
    <property type="entry name" value="PEPTIDASE_S6"/>
    <property type="match status" value="1"/>
</dbReference>
<dbReference type="Pfam" id="PF02395">
    <property type="entry name" value="Peptidase_S6"/>
    <property type="match status" value="1"/>
</dbReference>
<dbReference type="InterPro" id="IPR030396">
    <property type="entry name" value="Peptidase_S6_dom"/>
</dbReference>
<feature type="domain" description="Peptidase S6" evidence="1">
    <location>
        <begin position="43"/>
        <end position="144"/>
    </location>
</feature>
<dbReference type="HOGENOM" id="CLU_1794440_0_0_4"/>
<evidence type="ECO:0000259" key="1">
    <source>
        <dbReference type="PROSITE" id="PS51691"/>
    </source>
</evidence>
<dbReference type="GO" id="GO:0004175">
    <property type="term" value="F:endopeptidase activity"/>
    <property type="evidence" value="ECO:0007669"/>
    <property type="project" value="InterPro"/>
</dbReference>
<name>B4RRB7_NEIG2</name>
<evidence type="ECO:0000313" key="3">
    <source>
        <dbReference type="Proteomes" id="UP000002564"/>
    </source>
</evidence>
<organism evidence="2 3">
    <name type="scientific">Neisseria gonorrhoeae (strain NCCP11945)</name>
    <dbReference type="NCBI Taxonomy" id="521006"/>
    <lineage>
        <taxon>Bacteria</taxon>
        <taxon>Pseudomonadati</taxon>
        <taxon>Pseudomonadota</taxon>
        <taxon>Betaproteobacteria</taxon>
        <taxon>Neisseriales</taxon>
        <taxon>Neisseriaceae</taxon>
        <taxon>Neisseria</taxon>
    </lineage>
</organism>
<dbReference type="EMBL" id="CP001050">
    <property type="protein sequence ID" value="ACF31174.1"/>
    <property type="molecule type" value="Genomic_DNA"/>
</dbReference>
<dbReference type="AlphaFoldDB" id="B4RRB7"/>
<dbReference type="Proteomes" id="UP000002564">
    <property type="component" value="Chromosome"/>
</dbReference>